<dbReference type="InterPro" id="IPR036005">
    <property type="entry name" value="Creatinase/aminopeptidase-like"/>
</dbReference>
<sequence length="391" mass="43684">MTLPFEKHEYLERIDRVKRSMENEGIEVLISADPANMNYLTGYDGWSFYVPQCVITALAEPEPIWIGRAMDANGARVTTFLGDSSILGYPDDYVQKRDCHPMDYVADVLRDHGLASKRIGVEMDAYYYTAAAHDALVRSLPNASFHNAHWIVRWVRNIKSDMEIQYMKQAGRLMELVMQVGVAHISAGVRQCDAAAAIYQSQISGMGDFGGDYTAICPMLPTGIGTSTPHLTWTDETFREGEATILELAAARHHYHSPLARTVFLGEPPDYLQDCAKGAVEALETVLDFIKPGVTAEEIVQTWQKVVAKYGIEKDSRMGYSIGCAYPPDWGEHTLSLRTGDKTVMQPNMTIHVMPGIWYDTWGVEISEAIRVTETGCECLANVPRDLFVKE</sequence>
<dbReference type="InterPro" id="IPR050659">
    <property type="entry name" value="Peptidase_M24B"/>
</dbReference>
<proteinExistence type="predicted"/>
<dbReference type="Pfam" id="PF01321">
    <property type="entry name" value="Creatinase_N"/>
    <property type="match status" value="1"/>
</dbReference>
<accession>A0A8J7S9E9</accession>
<comment type="caution">
    <text evidence="3">The sequence shown here is derived from an EMBL/GenBank/DDBJ whole genome shotgun (WGS) entry which is preliminary data.</text>
</comment>
<dbReference type="Gene3D" id="3.40.350.10">
    <property type="entry name" value="Creatinase/prolidase N-terminal domain"/>
    <property type="match status" value="1"/>
</dbReference>
<evidence type="ECO:0000313" key="4">
    <source>
        <dbReference type="Proteomes" id="UP000672602"/>
    </source>
</evidence>
<dbReference type="RefSeq" id="WP_210682460.1">
    <property type="nucleotide sequence ID" value="NZ_JAGMWN010000005.1"/>
</dbReference>
<dbReference type="SUPFAM" id="SSF55920">
    <property type="entry name" value="Creatinase/aminopeptidase"/>
    <property type="match status" value="1"/>
</dbReference>
<dbReference type="AlphaFoldDB" id="A0A8J7S9E9"/>
<name>A0A8J7S9E9_9PROT</name>
<dbReference type="PANTHER" id="PTHR46112">
    <property type="entry name" value="AMINOPEPTIDASE"/>
    <property type="match status" value="1"/>
</dbReference>
<dbReference type="InterPro" id="IPR000994">
    <property type="entry name" value="Pept_M24"/>
</dbReference>
<dbReference type="SUPFAM" id="SSF53092">
    <property type="entry name" value="Creatinase/prolidase N-terminal domain"/>
    <property type="match status" value="1"/>
</dbReference>
<evidence type="ECO:0000259" key="2">
    <source>
        <dbReference type="Pfam" id="PF01321"/>
    </source>
</evidence>
<organism evidence="3 4">
    <name type="scientific">Marivibrio halodurans</name>
    <dbReference type="NCBI Taxonomy" id="2039722"/>
    <lineage>
        <taxon>Bacteria</taxon>
        <taxon>Pseudomonadati</taxon>
        <taxon>Pseudomonadota</taxon>
        <taxon>Alphaproteobacteria</taxon>
        <taxon>Rhodospirillales</taxon>
        <taxon>Rhodospirillaceae</taxon>
        <taxon>Marivibrio</taxon>
    </lineage>
</organism>
<dbReference type="CDD" id="cd01066">
    <property type="entry name" value="APP_MetAP"/>
    <property type="match status" value="1"/>
</dbReference>
<protein>
    <submittedName>
        <fullName evidence="3">M24 family metallopeptidase</fullName>
    </submittedName>
</protein>
<dbReference type="PANTHER" id="PTHR46112:SF2">
    <property type="entry name" value="XAA-PRO AMINOPEPTIDASE P-RELATED"/>
    <property type="match status" value="1"/>
</dbReference>
<evidence type="ECO:0000313" key="3">
    <source>
        <dbReference type="EMBL" id="MBP5857887.1"/>
    </source>
</evidence>
<dbReference type="Pfam" id="PF00557">
    <property type="entry name" value="Peptidase_M24"/>
    <property type="match status" value="1"/>
</dbReference>
<reference evidence="3" key="1">
    <citation type="submission" date="2021-04" db="EMBL/GenBank/DDBJ databases">
        <authorList>
            <person name="Zhang D.-C."/>
        </authorList>
    </citation>
    <scope>NUCLEOTIDE SEQUENCE</scope>
    <source>
        <strain evidence="3">CGMCC 1.15697</strain>
    </source>
</reference>
<feature type="domain" description="Creatinase N-terminal" evidence="2">
    <location>
        <begin position="13"/>
        <end position="158"/>
    </location>
</feature>
<dbReference type="InterPro" id="IPR000587">
    <property type="entry name" value="Creatinase_N"/>
</dbReference>
<dbReference type="EMBL" id="JAGMWN010000005">
    <property type="protein sequence ID" value="MBP5857887.1"/>
    <property type="molecule type" value="Genomic_DNA"/>
</dbReference>
<evidence type="ECO:0000259" key="1">
    <source>
        <dbReference type="Pfam" id="PF00557"/>
    </source>
</evidence>
<keyword evidence="4" id="KW-1185">Reference proteome</keyword>
<gene>
    <name evidence="3" type="ORF">KAJ83_12785</name>
</gene>
<feature type="domain" description="Peptidase M24" evidence="1">
    <location>
        <begin position="166"/>
        <end position="374"/>
    </location>
</feature>
<dbReference type="InterPro" id="IPR029149">
    <property type="entry name" value="Creatin/AminoP/Spt16_N"/>
</dbReference>
<dbReference type="Proteomes" id="UP000672602">
    <property type="component" value="Unassembled WGS sequence"/>
</dbReference>
<dbReference type="Gene3D" id="3.90.230.10">
    <property type="entry name" value="Creatinase/methionine aminopeptidase superfamily"/>
    <property type="match status" value="1"/>
</dbReference>